<dbReference type="AlphaFoldDB" id="A0AAN7Y327"/>
<sequence length="79" mass="8651">MPVSLPGDMQPDGVQMRATRPDFFFQTNSQSVHGLHSTACFLEPLSQFTLGFGAPSSSSAECQFQQGSGIYLQLSHWIN</sequence>
<accession>A0AAN7Y327</accession>
<evidence type="ECO:0000313" key="1">
    <source>
        <dbReference type="EMBL" id="KAK5870910.1"/>
    </source>
</evidence>
<keyword evidence="2" id="KW-1185">Reference proteome</keyword>
<proteinExistence type="predicted"/>
<reference evidence="1 2" key="1">
    <citation type="journal article" date="2023" name="Genes (Basel)">
        <title>Chromosome-Level Genome Assembly and Circadian Gene Repertoire of the Patagonia Blennie Eleginops maclovinus-The Closest Ancestral Proxy of Antarctic Cryonotothenioids.</title>
        <authorList>
            <person name="Cheng C.C."/>
            <person name="Rivera-Colon A.G."/>
            <person name="Minhas B.F."/>
            <person name="Wilson L."/>
            <person name="Rayamajhi N."/>
            <person name="Vargas-Chacoff L."/>
            <person name="Catchen J.M."/>
        </authorList>
    </citation>
    <scope>NUCLEOTIDE SEQUENCE [LARGE SCALE GENOMIC DNA]</scope>
    <source>
        <strain evidence="1">JMC-PN-2008</strain>
    </source>
</reference>
<dbReference type="EMBL" id="JAUZQC010000005">
    <property type="protein sequence ID" value="KAK5870910.1"/>
    <property type="molecule type" value="Genomic_DNA"/>
</dbReference>
<comment type="caution">
    <text evidence="1">The sequence shown here is derived from an EMBL/GenBank/DDBJ whole genome shotgun (WGS) entry which is preliminary data.</text>
</comment>
<dbReference type="Proteomes" id="UP001346869">
    <property type="component" value="Unassembled WGS sequence"/>
</dbReference>
<evidence type="ECO:0000313" key="2">
    <source>
        <dbReference type="Proteomes" id="UP001346869"/>
    </source>
</evidence>
<gene>
    <name evidence="1" type="ORF">PBY51_003818</name>
</gene>
<reference evidence="1 2" key="2">
    <citation type="journal article" date="2023" name="Mol. Biol. Evol.">
        <title>Genomics of Secondarily Temperate Adaptation in the Only Non-Antarctic Icefish.</title>
        <authorList>
            <person name="Rivera-Colon A.G."/>
            <person name="Rayamajhi N."/>
            <person name="Minhas B.F."/>
            <person name="Madrigal G."/>
            <person name="Bilyk K.T."/>
            <person name="Yoon V."/>
            <person name="Hune M."/>
            <person name="Gregory S."/>
            <person name="Cheng C.H.C."/>
            <person name="Catchen J.M."/>
        </authorList>
    </citation>
    <scope>NUCLEOTIDE SEQUENCE [LARGE SCALE GENOMIC DNA]</scope>
    <source>
        <strain evidence="1">JMC-PN-2008</strain>
    </source>
</reference>
<protein>
    <submittedName>
        <fullName evidence="1">Uncharacterized protein</fullName>
    </submittedName>
</protein>
<name>A0AAN7Y327_ELEMC</name>
<organism evidence="1 2">
    <name type="scientific">Eleginops maclovinus</name>
    <name type="common">Patagonian blennie</name>
    <name type="synonym">Eleginus maclovinus</name>
    <dbReference type="NCBI Taxonomy" id="56733"/>
    <lineage>
        <taxon>Eukaryota</taxon>
        <taxon>Metazoa</taxon>
        <taxon>Chordata</taxon>
        <taxon>Craniata</taxon>
        <taxon>Vertebrata</taxon>
        <taxon>Euteleostomi</taxon>
        <taxon>Actinopterygii</taxon>
        <taxon>Neopterygii</taxon>
        <taxon>Teleostei</taxon>
        <taxon>Neoteleostei</taxon>
        <taxon>Acanthomorphata</taxon>
        <taxon>Eupercaria</taxon>
        <taxon>Perciformes</taxon>
        <taxon>Notothenioidei</taxon>
        <taxon>Eleginopidae</taxon>
        <taxon>Eleginops</taxon>
    </lineage>
</organism>